<dbReference type="InterPro" id="IPR001910">
    <property type="entry name" value="Inosine/uridine_hydrolase_dom"/>
</dbReference>
<dbReference type="Gene3D" id="3.90.245.10">
    <property type="entry name" value="Ribonucleoside hydrolase-like"/>
    <property type="match status" value="1"/>
</dbReference>
<evidence type="ECO:0000259" key="2">
    <source>
        <dbReference type="Pfam" id="PF01156"/>
    </source>
</evidence>
<name>A0ABR3VAN4_HUMIN</name>
<dbReference type="EMBL" id="JAZGSY010000194">
    <property type="protein sequence ID" value="KAL1838776.1"/>
    <property type="molecule type" value="Genomic_DNA"/>
</dbReference>
<dbReference type="Pfam" id="PF01156">
    <property type="entry name" value="IU_nuc_hydro"/>
    <property type="match status" value="1"/>
</dbReference>
<dbReference type="PANTHER" id="PTHR43264">
    <property type="match status" value="1"/>
</dbReference>
<accession>A0ABR3VAN4</accession>
<evidence type="ECO:0000313" key="4">
    <source>
        <dbReference type="Proteomes" id="UP001583172"/>
    </source>
</evidence>
<gene>
    <name evidence="3" type="ORF">VTJ49DRAFT_2238</name>
</gene>
<reference evidence="3 4" key="1">
    <citation type="journal article" date="2024" name="Commun. Biol.">
        <title>Comparative genomic analysis of thermophilic fungi reveals convergent evolutionary adaptations and gene losses.</title>
        <authorList>
            <person name="Steindorff A.S."/>
            <person name="Aguilar-Pontes M.V."/>
            <person name="Robinson A.J."/>
            <person name="Andreopoulos B."/>
            <person name="LaButti K."/>
            <person name="Kuo A."/>
            <person name="Mondo S."/>
            <person name="Riley R."/>
            <person name="Otillar R."/>
            <person name="Haridas S."/>
            <person name="Lipzen A."/>
            <person name="Grimwood J."/>
            <person name="Schmutz J."/>
            <person name="Clum A."/>
            <person name="Reid I.D."/>
            <person name="Moisan M.C."/>
            <person name="Butler G."/>
            <person name="Nguyen T.T.M."/>
            <person name="Dewar K."/>
            <person name="Conant G."/>
            <person name="Drula E."/>
            <person name="Henrissat B."/>
            <person name="Hansel C."/>
            <person name="Singer S."/>
            <person name="Hutchinson M.I."/>
            <person name="de Vries R.P."/>
            <person name="Natvig D.O."/>
            <person name="Powell A.J."/>
            <person name="Tsang A."/>
            <person name="Grigoriev I.V."/>
        </authorList>
    </citation>
    <scope>NUCLEOTIDE SEQUENCE [LARGE SCALE GENOMIC DNA]</scope>
    <source>
        <strain evidence="3 4">CBS 620.91</strain>
    </source>
</reference>
<dbReference type="SUPFAM" id="SSF53590">
    <property type="entry name" value="Nucleoside hydrolase"/>
    <property type="match status" value="1"/>
</dbReference>
<organism evidence="3 4">
    <name type="scientific">Humicola insolens</name>
    <name type="common">Soft-rot fungus</name>
    <dbReference type="NCBI Taxonomy" id="85995"/>
    <lineage>
        <taxon>Eukaryota</taxon>
        <taxon>Fungi</taxon>
        <taxon>Dikarya</taxon>
        <taxon>Ascomycota</taxon>
        <taxon>Pezizomycotina</taxon>
        <taxon>Sordariomycetes</taxon>
        <taxon>Sordariomycetidae</taxon>
        <taxon>Sordariales</taxon>
        <taxon>Chaetomiaceae</taxon>
        <taxon>Mycothermus</taxon>
    </lineage>
</organism>
<protein>
    <recommendedName>
        <fullName evidence="2">Inosine/uridine-preferring nucleoside hydrolase domain-containing protein</fullName>
    </recommendedName>
</protein>
<evidence type="ECO:0000313" key="3">
    <source>
        <dbReference type="EMBL" id="KAL1838776.1"/>
    </source>
</evidence>
<feature type="domain" description="Inosine/uridine-preferring nucleoside hydrolase" evidence="2">
    <location>
        <begin position="4"/>
        <end position="304"/>
    </location>
</feature>
<comment type="similarity">
    <text evidence="1">Belongs to the IUNH family.</text>
</comment>
<sequence length="368" mass="38963">MTNLIVDTDIYSDVDDAAALLLATTLPDANLLAVNVNYTSSYSALAVSAILGHYNKGHVPIGIRRPLTDDTFFDIKHFSLGEFASKVAFHFRDSGGSLPWGRAEEAWDPVQLYRKTLAEAEDGSVTVVSIGFLDNLSALLSSPPDTHSPLPGAALISLKVSHLVVMGGAYPTSTNPDTGTSHPSWNFSGPNGSHAPAAAHVVSHWPGRVTFLGREVGANVIVGGPLMGAAPGSGVPRRDPVRMAYLWYTYGGLFDEDGDRRKRGGPAWDPLAVLYAVREVGCGLFEDVAGEGRRGWCVVDEKDGGNRWVWEDEGGGGDDHEGEGRREHAFLSLKVSPEGAAEVVDELLLKGARSGGRGSFAGGGKGIS</sequence>
<dbReference type="InterPro" id="IPR036452">
    <property type="entry name" value="Ribo_hydro-like"/>
</dbReference>
<proteinExistence type="inferred from homology"/>
<evidence type="ECO:0000256" key="1">
    <source>
        <dbReference type="ARBA" id="ARBA00009176"/>
    </source>
</evidence>
<comment type="caution">
    <text evidence="3">The sequence shown here is derived from an EMBL/GenBank/DDBJ whole genome shotgun (WGS) entry which is preliminary data.</text>
</comment>
<dbReference type="Proteomes" id="UP001583172">
    <property type="component" value="Unassembled WGS sequence"/>
</dbReference>
<keyword evidence="4" id="KW-1185">Reference proteome</keyword>
<dbReference type="PANTHER" id="PTHR43264:SF1">
    <property type="entry name" value="INOSINE_URIDINE-PREFERRING NUCLEOSIDE HYDROLASE DOMAIN-CONTAINING PROTEIN"/>
    <property type="match status" value="1"/>
</dbReference>